<reference evidence="1" key="1">
    <citation type="submission" date="2015-12" db="EMBL/GenBank/DDBJ databases">
        <title>Gene expression during late stages of embryo sac development: a critical building block for successful pollen-pistil interactions.</title>
        <authorList>
            <person name="Liu Y."/>
            <person name="Joly V."/>
            <person name="Sabar M."/>
            <person name="Matton D.P."/>
        </authorList>
    </citation>
    <scope>NUCLEOTIDE SEQUENCE</scope>
</reference>
<sequence length="75" mass="8311">MMTLVFNFSSSGSEYDTFQNKWGGFVTLISGSCVRVGLWVEHVIRLSPGLGLVVGERSCYMISGVRSNQMPLTYI</sequence>
<organism evidence="1">
    <name type="scientific">Solanum chacoense</name>
    <name type="common">Chaco potato</name>
    <dbReference type="NCBI Taxonomy" id="4108"/>
    <lineage>
        <taxon>Eukaryota</taxon>
        <taxon>Viridiplantae</taxon>
        <taxon>Streptophyta</taxon>
        <taxon>Embryophyta</taxon>
        <taxon>Tracheophyta</taxon>
        <taxon>Spermatophyta</taxon>
        <taxon>Magnoliopsida</taxon>
        <taxon>eudicotyledons</taxon>
        <taxon>Gunneridae</taxon>
        <taxon>Pentapetalae</taxon>
        <taxon>asterids</taxon>
        <taxon>lamiids</taxon>
        <taxon>Solanales</taxon>
        <taxon>Solanaceae</taxon>
        <taxon>Solanoideae</taxon>
        <taxon>Solaneae</taxon>
        <taxon>Solanum</taxon>
    </lineage>
</organism>
<evidence type="ECO:0000313" key="1">
    <source>
        <dbReference type="EMBL" id="JAP19736.1"/>
    </source>
</evidence>
<protein>
    <submittedName>
        <fullName evidence="1">Putative ovule protein</fullName>
    </submittedName>
</protein>
<dbReference type="EMBL" id="GEDG01019682">
    <property type="protein sequence ID" value="JAP19736.1"/>
    <property type="molecule type" value="Transcribed_RNA"/>
</dbReference>
<accession>A0A0V0HHV2</accession>
<name>A0A0V0HHV2_SOLCH</name>
<proteinExistence type="predicted"/>
<dbReference type="AlphaFoldDB" id="A0A0V0HHV2"/>